<protein>
    <submittedName>
        <fullName evidence="1">Uncharacterized protein</fullName>
    </submittedName>
</protein>
<evidence type="ECO:0000313" key="1">
    <source>
        <dbReference type="EMBL" id="GBQ90078.1"/>
    </source>
</evidence>
<sequence length="168" mass="19216">MEEDWIVMSRDRSIDVSEYLFKSVDKLRDYTPKLFPITIGSEHLLTNVGFRFGKSIIIPHDAPEGIVCFGPYIGLPRGKFAARIEVSALYPRDENCSLIIAASYNKGQDVLCAKEVALIYSPGYRNEKTFFEIEFEHDEDEIENFEIVMTSRGFIDMSIDKIFLDKVG</sequence>
<organism evidence="1 2">
    <name type="scientific">Asaia krungthepensis NRIC 0535</name>
    <dbReference type="NCBI Taxonomy" id="1307925"/>
    <lineage>
        <taxon>Bacteria</taxon>
        <taxon>Pseudomonadati</taxon>
        <taxon>Pseudomonadota</taxon>
        <taxon>Alphaproteobacteria</taxon>
        <taxon>Acetobacterales</taxon>
        <taxon>Acetobacteraceae</taxon>
        <taxon>Asaia</taxon>
    </lineage>
</organism>
<gene>
    <name evidence="1" type="ORF">AA0535_1953</name>
</gene>
<proteinExistence type="predicted"/>
<keyword evidence="2" id="KW-1185">Reference proteome</keyword>
<reference evidence="1" key="1">
    <citation type="submission" date="2013-04" db="EMBL/GenBank/DDBJ databases">
        <title>The genome sequencing project of 58 acetic acid bacteria.</title>
        <authorList>
            <person name="Okamoto-Kainuma A."/>
            <person name="Ishikawa M."/>
            <person name="Umino S."/>
            <person name="Koizumi Y."/>
            <person name="Shiwa Y."/>
            <person name="Yoshikawa H."/>
            <person name="Matsutani M."/>
            <person name="Matsushita K."/>
        </authorList>
    </citation>
    <scope>NUCLEOTIDE SEQUENCE</scope>
    <source>
        <strain evidence="1">NRIC 0535</strain>
    </source>
</reference>
<dbReference type="EMBL" id="BAPV01000016">
    <property type="protein sequence ID" value="GBQ90078.1"/>
    <property type="molecule type" value="Genomic_DNA"/>
</dbReference>
<dbReference type="Proteomes" id="UP001062776">
    <property type="component" value="Unassembled WGS sequence"/>
</dbReference>
<accession>A0ABQ0Q3V4</accession>
<name>A0ABQ0Q3V4_9PROT</name>
<evidence type="ECO:0000313" key="2">
    <source>
        <dbReference type="Proteomes" id="UP001062776"/>
    </source>
</evidence>
<comment type="caution">
    <text evidence="1">The sequence shown here is derived from an EMBL/GenBank/DDBJ whole genome shotgun (WGS) entry which is preliminary data.</text>
</comment>